<dbReference type="InterPro" id="IPR000182">
    <property type="entry name" value="GNAT_dom"/>
</dbReference>
<dbReference type="CDD" id="cd04301">
    <property type="entry name" value="NAT_SF"/>
    <property type="match status" value="1"/>
</dbReference>
<feature type="compositionally biased region" description="Basic and acidic residues" evidence="1">
    <location>
        <begin position="264"/>
        <end position="273"/>
    </location>
</feature>
<organism evidence="4 5">
    <name type="scientific">Fusarium redolens</name>
    <dbReference type="NCBI Taxonomy" id="48865"/>
    <lineage>
        <taxon>Eukaryota</taxon>
        <taxon>Fungi</taxon>
        <taxon>Dikarya</taxon>
        <taxon>Ascomycota</taxon>
        <taxon>Pezizomycotina</taxon>
        <taxon>Sordariomycetes</taxon>
        <taxon>Hypocreomycetidae</taxon>
        <taxon>Hypocreales</taxon>
        <taxon>Nectriaceae</taxon>
        <taxon>Fusarium</taxon>
        <taxon>Fusarium redolens species complex</taxon>
    </lineage>
</organism>
<dbReference type="InterPro" id="IPR049326">
    <property type="entry name" value="Rhodopsin_dom_fungi"/>
</dbReference>
<feature type="region of interest" description="Disordered" evidence="1">
    <location>
        <begin position="233"/>
        <end position="273"/>
    </location>
</feature>
<dbReference type="PANTHER" id="PTHR39614:SF2">
    <property type="entry name" value="INTEGRAL MEMBRANE PROTEIN"/>
    <property type="match status" value="1"/>
</dbReference>
<dbReference type="PANTHER" id="PTHR39614">
    <property type="entry name" value="INTEGRAL MEMBRANE PROTEIN"/>
    <property type="match status" value="1"/>
</dbReference>
<accession>A0A9P9JJS5</accession>
<evidence type="ECO:0000313" key="5">
    <source>
        <dbReference type="Proteomes" id="UP000720189"/>
    </source>
</evidence>
<feature type="compositionally biased region" description="Polar residues" evidence="1">
    <location>
        <begin position="250"/>
        <end position="263"/>
    </location>
</feature>
<dbReference type="OrthoDB" id="3918601at2759"/>
<reference evidence="4" key="1">
    <citation type="journal article" date="2021" name="Nat. Commun.">
        <title>Genetic determinants of endophytism in the Arabidopsis root mycobiome.</title>
        <authorList>
            <person name="Mesny F."/>
            <person name="Miyauchi S."/>
            <person name="Thiergart T."/>
            <person name="Pickel B."/>
            <person name="Atanasova L."/>
            <person name="Karlsson M."/>
            <person name="Huettel B."/>
            <person name="Barry K.W."/>
            <person name="Haridas S."/>
            <person name="Chen C."/>
            <person name="Bauer D."/>
            <person name="Andreopoulos W."/>
            <person name="Pangilinan J."/>
            <person name="LaButti K."/>
            <person name="Riley R."/>
            <person name="Lipzen A."/>
            <person name="Clum A."/>
            <person name="Drula E."/>
            <person name="Henrissat B."/>
            <person name="Kohler A."/>
            <person name="Grigoriev I.V."/>
            <person name="Martin F.M."/>
            <person name="Hacquard S."/>
        </authorList>
    </citation>
    <scope>NUCLEOTIDE SEQUENCE</scope>
    <source>
        <strain evidence="4">MPI-CAGE-AT-0023</strain>
    </source>
</reference>
<evidence type="ECO:0000313" key="4">
    <source>
        <dbReference type="EMBL" id="KAH7202880.1"/>
    </source>
</evidence>
<dbReference type="EMBL" id="JAGMUX010000047">
    <property type="protein sequence ID" value="KAH7202880.1"/>
    <property type="molecule type" value="Genomic_DNA"/>
</dbReference>
<sequence>MASASSTLSLHQNNGRHLRNLAKCSVLALIRRIIGSKPGKSGPVCIGLMVIIIVWGVCSCSAWLVNCRADSLLALDNVKQCPHQNTRWAVITAIDILTEILTWLLVLQLSWSVNISYIRKCQVVMAFSFRIPLIDLSAVHLAYSATNPASTEPQFAVTKALLCQQIMVAWSLISATVPNLKNFLKSFSIGMGFPVSFDLSMSGSSNVYALQSFRDNRSGVTSSAAVATAVKSRSDSAARSRPHGWRPDQVSCQTTAACDSGSNNRDDISEEGRNSRAGNIRVLDLALHITSRLSLSPGPGEKTMSEIVLRDARYSELPEIAHIMSEAFWKDNLFGELIHPHRNEYPDDVHLYWLRRARVNFWDYRWRWIVAVAKDESGQEVIAGIAQWVRLGDGGQKLECWYLDPRNLLKPLSSIVMNIHAWAWPNRASDPKEEDIIERAYPHFEDIWSGKRAESWYLEGLAVRPDFQGKNVGRKLVQWGLEQAKADGICASVISAFGTDEFYKKCGFDEQYGSARQGEGNPLADVEGANMFWKWPET</sequence>
<dbReference type="PROSITE" id="PS51186">
    <property type="entry name" value="GNAT"/>
    <property type="match status" value="1"/>
</dbReference>
<feature type="domain" description="N-acetyltransferase" evidence="3">
    <location>
        <begin position="307"/>
        <end position="536"/>
    </location>
</feature>
<comment type="caution">
    <text evidence="4">The sequence shown here is derived from an EMBL/GenBank/DDBJ whole genome shotgun (WGS) entry which is preliminary data.</text>
</comment>
<dbReference type="AlphaFoldDB" id="A0A9P9JJS5"/>
<dbReference type="Pfam" id="PF20684">
    <property type="entry name" value="Fung_rhodopsin"/>
    <property type="match status" value="1"/>
</dbReference>
<name>A0A9P9JJS5_FUSRE</name>
<keyword evidence="2" id="KW-0812">Transmembrane</keyword>
<feature type="transmembrane region" description="Helical" evidence="2">
    <location>
        <begin position="88"/>
        <end position="111"/>
    </location>
</feature>
<dbReference type="GO" id="GO:0016747">
    <property type="term" value="F:acyltransferase activity, transferring groups other than amino-acyl groups"/>
    <property type="evidence" value="ECO:0007669"/>
    <property type="project" value="InterPro"/>
</dbReference>
<gene>
    <name evidence="4" type="ORF">BKA55DRAFT_600518</name>
</gene>
<dbReference type="RefSeq" id="XP_046040692.1">
    <property type="nucleotide sequence ID" value="XM_046196540.1"/>
</dbReference>
<dbReference type="InterPro" id="IPR016181">
    <property type="entry name" value="Acyl_CoA_acyltransferase"/>
</dbReference>
<evidence type="ECO:0000259" key="3">
    <source>
        <dbReference type="PROSITE" id="PS51186"/>
    </source>
</evidence>
<keyword evidence="2" id="KW-1133">Transmembrane helix</keyword>
<evidence type="ECO:0000256" key="2">
    <source>
        <dbReference type="SAM" id="Phobius"/>
    </source>
</evidence>
<dbReference type="Gene3D" id="3.40.630.30">
    <property type="match status" value="1"/>
</dbReference>
<dbReference type="Pfam" id="PF00583">
    <property type="entry name" value="Acetyltransf_1"/>
    <property type="match status" value="1"/>
</dbReference>
<dbReference type="SUPFAM" id="SSF55729">
    <property type="entry name" value="Acyl-CoA N-acyltransferases (Nat)"/>
    <property type="match status" value="1"/>
</dbReference>
<keyword evidence="5" id="KW-1185">Reference proteome</keyword>
<proteinExistence type="predicted"/>
<dbReference type="GeneID" id="70226494"/>
<feature type="transmembrane region" description="Helical" evidence="2">
    <location>
        <begin position="46"/>
        <end position="67"/>
    </location>
</feature>
<protein>
    <recommendedName>
        <fullName evidence="3">N-acetyltransferase domain-containing protein</fullName>
    </recommendedName>
</protein>
<dbReference type="Proteomes" id="UP000720189">
    <property type="component" value="Unassembled WGS sequence"/>
</dbReference>
<evidence type="ECO:0000256" key="1">
    <source>
        <dbReference type="SAM" id="MobiDB-lite"/>
    </source>
</evidence>
<keyword evidence="2" id="KW-0472">Membrane</keyword>